<dbReference type="HOGENOM" id="CLU_002706_37_1_1"/>
<dbReference type="InterPro" id="IPR046960">
    <property type="entry name" value="PPR_At4g14850-like_plant"/>
</dbReference>
<dbReference type="GO" id="GO:0003723">
    <property type="term" value="F:RNA binding"/>
    <property type="evidence" value="ECO:0007669"/>
    <property type="project" value="InterPro"/>
</dbReference>
<dbReference type="InParanoid" id="D8SNT5"/>
<dbReference type="InterPro" id="IPR011990">
    <property type="entry name" value="TPR-like_helical_dom_sf"/>
</dbReference>
<evidence type="ECO:0000313" key="5">
    <source>
        <dbReference type="Proteomes" id="UP000001514"/>
    </source>
</evidence>
<dbReference type="GO" id="GO:0048731">
    <property type="term" value="P:system development"/>
    <property type="evidence" value="ECO:0007669"/>
    <property type="project" value="UniProtKB-ARBA"/>
</dbReference>
<dbReference type="FunFam" id="1.25.40.10:FF:000158">
    <property type="entry name" value="pentatricopeptide repeat-containing protein At2g33680"/>
    <property type="match status" value="1"/>
</dbReference>
<dbReference type="AlphaFoldDB" id="D8SNT5"/>
<dbReference type="InterPro" id="IPR002885">
    <property type="entry name" value="PPR_rpt"/>
</dbReference>
<dbReference type="PANTHER" id="PTHR47926:SF533">
    <property type="entry name" value="DYW DOMAIN-CONTAINING PROTEIN"/>
    <property type="match status" value="1"/>
</dbReference>
<dbReference type="Gramene" id="EFJ13847">
    <property type="protein sequence ID" value="EFJ13847"/>
    <property type="gene ID" value="SELMODRAFT_121321"/>
</dbReference>
<organism evidence="5">
    <name type="scientific">Selaginella moellendorffii</name>
    <name type="common">Spikemoss</name>
    <dbReference type="NCBI Taxonomy" id="88036"/>
    <lineage>
        <taxon>Eukaryota</taxon>
        <taxon>Viridiplantae</taxon>
        <taxon>Streptophyta</taxon>
        <taxon>Embryophyta</taxon>
        <taxon>Tracheophyta</taxon>
        <taxon>Lycopodiopsida</taxon>
        <taxon>Selaginellales</taxon>
        <taxon>Selaginellaceae</taxon>
        <taxon>Selaginella</taxon>
    </lineage>
</organism>
<name>D8SNT5_SELML</name>
<dbReference type="GO" id="GO:0009451">
    <property type="term" value="P:RNA modification"/>
    <property type="evidence" value="ECO:0007669"/>
    <property type="project" value="InterPro"/>
</dbReference>
<dbReference type="Pfam" id="PF20430">
    <property type="entry name" value="Eplus_motif"/>
    <property type="match status" value="1"/>
</dbReference>
<dbReference type="SUPFAM" id="SSF48452">
    <property type="entry name" value="TPR-like"/>
    <property type="match status" value="1"/>
</dbReference>
<dbReference type="InterPro" id="IPR046849">
    <property type="entry name" value="E2_motif"/>
</dbReference>
<feature type="repeat" description="PPR" evidence="2">
    <location>
        <begin position="72"/>
        <end position="106"/>
    </location>
</feature>
<keyword evidence="1" id="KW-0677">Repeat</keyword>
<dbReference type="InterPro" id="IPR032867">
    <property type="entry name" value="DYW_dom"/>
</dbReference>
<dbReference type="Pfam" id="PF01535">
    <property type="entry name" value="PPR"/>
    <property type="match status" value="1"/>
</dbReference>
<gene>
    <name evidence="4" type="ORF">SELMODRAFT_121321</name>
</gene>
<dbReference type="Proteomes" id="UP000001514">
    <property type="component" value="Unassembled WGS sequence"/>
</dbReference>
<dbReference type="Pfam" id="PF13041">
    <property type="entry name" value="PPR_2"/>
    <property type="match status" value="1"/>
</dbReference>
<evidence type="ECO:0000313" key="4">
    <source>
        <dbReference type="EMBL" id="EFJ13847.1"/>
    </source>
</evidence>
<sequence>MILGKCPDAIVDLVRACARSRHLGEARRIHAQILASPHRGNKLMLDQLVMMYGKCGSVEDAREMFDSMAERNEVSWNALLAAYAQRGDVEEVVEVFWRMIVEGVSPDEVAFVTVLTACSHAGLLETSWELFVSMRGDHGLRPLSQHYLCMIDVLGRSGLLSSAEELIATMPFIPDEVAWGMLLAACKVHKDVSRAARIARDAVAADPEDCSSYTLLRNMLGIAGRTEDAAAVRKKMVSSGLSKQPGISLIIVNSEMHSFTSGDESHPRIHEIRAELQRLTSQMRESGYVPDTHDVFHAVSEAGKSELVWHHSEKLAIAFGLISTSPGVPLWIRKNLRVCLDCHSATKFISKVTGRSIVVRDSYRFHKFENGSCSCGDFW</sequence>
<dbReference type="KEGG" id="smo:SELMODRAFT_121321"/>
<dbReference type="NCBIfam" id="TIGR00756">
    <property type="entry name" value="PPR"/>
    <property type="match status" value="1"/>
</dbReference>
<protein>
    <recommendedName>
        <fullName evidence="3">DYW domain-containing protein</fullName>
    </recommendedName>
</protein>
<feature type="domain" description="DYW" evidence="3">
    <location>
        <begin position="287"/>
        <end position="379"/>
    </location>
</feature>
<evidence type="ECO:0000259" key="3">
    <source>
        <dbReference type="Pfam" id="PF14432"/>
    </source>
</evidence>
<keyword evidence="5" id="KW-1185">Reference proteome</keyword>
<dbReference type="PROSITE" id="PS51375">
    <property type="entry name" value="PPR"/>
    <property type="match status" value="1"/>
</dbReference>
<dbReference type="GO" id="GO:0008270">
    <property type="term" value="F:zinc ion binding"/>
    <property type="evidence" value="ECO:0007669"/>
    <property type="project" value="InterPro"/>
</dbReference>
<dbReference type="Gene3D" id="1.25.40.10">
    <property type="entry name" value="Tetratricopeptide repeat domain"/>
    <property type="match status" value="2"/>
</dbReference>
<accession>D8SNT5</accession>
<evidence type="ECO:0000256" key="2">
    <source>
        <dbReference type="PROSITE-ProRule" id="PRU00708"/>
    </source>
</evidence>
<dbReference type="Pfam" id="PF14432">
    <property type="entry name" value="DYW_deaminase"/>
    <property type="match status" value="1"/>
</dbReference>
<dbReference type="PANTHER" id="PTHR47926">
    <property type="entry name" value="PENTATRICOPEPTIDE REPEAT-CONTAINING PROTEIN"/>
    <property type="match status" value="1"/>
</dbReference>
<reference evidence="4 5" key="1">
    <citation type="journal article" date="2011" name="Science">
        <title>The Selaginella genome identifies genetic changes associated with the evolution of vascular plants.</title>
        <authorList>
            <person name="Banks J.A."/>
            <person name="Nishiyama T."/>
            <person name="Hasebe M."/>
            <person name="Bowman J.L."/>
            <person name="Gribskov M."/>
            <person name="dePamphilis C."/>
            <person name="Albert V.A."/>
            <person name="Aono N."/>
            <person name="Aoyama T."/>
            <person name="Ambrose B.A."/>
            <person name="Ashton N.W."/>
            <person name="Axtell M.J."/>
            <person name="Barker E."/>
            <person name="Barker M.S."/>
            <person name="Bennetzen J.L."/>
            <person name="Bonawitz N.D."/>
            <person name="Chapple C."/>
            <person name="Cheng C."/>
            <person name="Correa L.G."/>
            <person name="Dacre M."/>
            <person name="DeBarry J."/>
            <person name="Dreyer I."/>
            <person name="Elias M."/>
            <person name="Engstrom E.M."/>
            <person name="Estelle M."/>
            <person name="Feng L."/>
            <person name="Finet C."/>
            <person name="Floyd S.K."/>
            <person name="Frommer W.B."/>
            <person name="Fujita T."/>
            <person name="Gramzow L."/>
            <person name="Gutensohn M."/>
            <person name="Harholt J."/>
            <person name="Hattori M."/>
            <person name="Heyl A."/>
            <person name="Hirai T."/>
            <person name="Hiwatashi Y."/>
            <person name="Ishikawa M."/>
            <person name="Iwata M."/>
            <person name="Karol K.G."/>
            <person name="Koehler B."/>
            <person name="Kolukisaoglu U."/>
            <person name="Kubo M."/>
            <person name="Kurata T."/>
            <person name="Lalonde S."/>
            <person name="Li K."/>
            <person name="Li Y."/>
            <person name="Litt A."/>
            <person name="Lyons E."/>
            <person name="Manning G."/>
            <person name="Maruyama T."/>
            <person name="Michael T.P."/>
            <person name="Mikami K."/>
            <person name="Miyazaki S."/>
            <person name="Morinaga S."/>
            <person name="Murata T."/>
            <person name="Mueller-Roeber B."/>
            <person name="Nelson D.R."/>
            <person name="Obara M."/>
            <person name="Oguri Y."/>
            <person name="Olmstead R.G."/>
            <person name="Onodera N."/>
            <person name="Petersen B.L."/>
            <person name="Pils B."/>
            <person name="Prigge M."/>
            <person name="Rensing S.A."/>
            <person name="Riano-Pachon D.M."/>
            <person name="Roberts A.W."/>
            <person name="Sato Y."/>
            <person name="Scheller H.V."/>
            <person name="Schulz B."/>
            <person name="Schulz C."/>
            <person name="Shakirov E.V."/>
            <person name="Shibagaki N."/>
            <person name="Shinohara N."/>
            <person name="Shippen D.E."/>
            <person name="Soerensen I."/>
            <person name="Sotooka R."/>
            <person name="Sugimoto N."/>
            <person name="Sugita M."/>
            <person name="Sumikawa N."/>
            <person name="Tanurdzic M."/>
            <person name="Theissen G."/>
            <person name="Ulvskov P."/>
            <person name="Wakazuki S."/>
            <person name="Weng J.K."/>
            <person name="Willats W.W."/>
            <person name="Wipf D."/>
            <person name="Wolf P.G."/>
            <person name="Yang L."/>
            <person name="Zimmer A.D."/>
            <person name="Zhu Q."/>
            <person name="Mitros T."/>
            <person name="Hellsten U."/>
            <person name="Loque D."/>
            <person name="Otillar R."/>
            <person name="Salamov A."/>
            <person name="Schmutz J."/>
            <person name="Shapiro H."/>
            <person name="Lindquist E."/>
            <person name="Lucas S."/>
            <person name="Rokhsar D."/>
            <person name="Grigoriev I.V."/>
        </authorList>
    </citation>
    <scope>NUCLEOTIDE SEQUENCE [LARGE SCALE GENOMIC DNA]</scope>
</reference>
<dbReference type="EMBL" id="GL377630">
    <property type="protein sequence ID" value="EFJ13847.1"/>
    <property type="molecule type" value="Genomic_DNA"/>
</dbReference>
<dbReference type="InterPro" id="IPR046848">
    <property type="entry name" value="E_motif"/>
</dbReference>
<dbReference type="eggNOG" id="KOG4197">
    <property type="taxonomic scope" value="Eukaryota"/>
</dbReference>
<dbReference type="Pfam" id="PF20431">
    <property type="entry name" value="E_motif"/>
    <property type="match status" value="1"/>
</dbReference>
<proteinExistence type="predicted"/>
<evidence type="ECO:0000256" key="1">
    <source>
        <dbReference type="ARBA" id="ARBA00022737"/>
    </source>
</evidence>